<gene>
    <name evidence="2" type="ORF">ACHAW5_001095</name>
</gene>
<dbReference type="AlphaFoldDB" id="A0ABD3PXI1"/>
<evidence type="ECO:0000313" key="3">
    <source>
        <dbReference type="Proteomes" id="UP001530315"/>
    </source>
</evidence>
<keyword evidence="3" id="KW-1185">Reference proteome</keyword>
<reference evidence="2 3" key="1">
    <citation type="submission" date="2024-10" db="EMBL/GenBank/DDBJ databases">
        <title>Updated reference genomes for cyclostephanoid diatoms.</title>
        <authorList>
            <person name="Roberts W.R."/>
            <person name="Alverson A.J."/>
        </authorList>
    </citation>
    <scope>NUCLEOTIDE SEQUENCE [LARGE SCALE GENOMIC DNA]</scope>
    <source>
        <strain evidence="2 3">AJA276-08</strain>
    </source>
</reference>
<feature type="region of interest" description="Disordered" evidence="1">
    <location>
        <begin position="147"/>
        <end position="190"/>
    </location>
</feature>
<evidence type="ECO:0000313" key="2">
    <source>
        <dbReference type="EMBL" id="KAL3792269.1"/>
    </source>
</evidence>
<sequence>MLRQLISSLLAISWDVRCHAFQRSQRSALIISPFFEGDLHLRTRKRHRQVFSIRGGDDDNDENKIDDNAAYLEFIASFESELAEIRREAEIEAENEMRKLLGFFERRGGVEDENVVTPEYKQDTIDDGNESDSTIIDASREVLIDETSEHIDPSEIESDEVLPKNGDTIDQPDIESGSEDEKNKTLRDNGIGLDGATFKVSDSAPESDDAVTDAGEVSGTRIVDSTTNMIAKSKVKGRIKQKKMKSKMGKKKVKEMRNFYEDMESSGDWGRVDFGDSMILTRTKTDDVAPSLQSGIWVFLRSDLGRALGLFIATVLLAIITTRLQRQMEEAEAISGIK</sequence>
<dbReference type="Proteomes" id="UP001530315">
    <property type="component" value="Unassembled WGS sequence"/>
</dbReference>
<protein>
    <submittedName>
        <fullName evidence="2">Uncharacterized protein</fullName>
    </submittedName>
</protein>
<evidence type="ECO:0000256" key="1">
    <source>
        <dbReference type="SAM" id="MobiDB-lite"/>
    </source>
</evidence>
<comment type="caution">
    <text evidence="2">The sequence shown here is derived from an EMBL/GenBank/DDBJ whole genome shotgun (WGS) entry which is preliminary data.</text>
</comment>
<name>A0ABD3PXI1_9STRA</name>
<dbReference type="EMBL" id="JALLAZ020000561">
    <property type="protein sequence ID" value="KAL3792269.1"/>
    <property type="molecule type" value="Genomic_DNA"/>
</dbReference>
<proteinExistence type="predicted"/>
<accession>A0ABD3PXI1</accession>
<organism evidence="2 3">
    <name type="scientific">Stephanodiscus triporus</name>
    <dbReference type="NCBI Taxonomy" id="2934178"/>
    <lineage>
        <taxon>Eukaryota</taxon>
        <taxon>Sar</taxon>
        <taxon>Stramenopiles</taxon>
        <taxon>Ochrophyta</taxon>
        <taxon>Bacillariophyta</taxon>
        <taxon>Coscinodiscophyceae</taxon>
        <taxon>Thalassiosirophycidae</taxon>
        <taxon>Stephanodiscales</taxon>
        <taxon>Stephanodiscaceae</taxon>
        <taxon>Stephanodiscus</taxon>
    </lineage>
</organism>